<evidence type="ECO:0000259" key="3">
    <source>
        <dbReference type="Pfam" id="PF13538"/>
    </source>
</evidence>
<dbReference type="Pfam" id="PF08378">
    <property type="entry name" value="NERD"/>
    <property type="match status" value="1"/>
</dbReference>
<evidence type="ECO:0000256" key="1">
    <source>
        <dbReference type="ARBA" id="ARBA00034923"/>
    </source>
</evidence>
<organism evidence="4 5">
    <name type="scientific">Caballeronia calidae</name>
    <dbReference type="NCBI Taxonomy" id="1777139"/>
    <lineage>
        <taxon>Bacteria</taxon>
        <taxon>Pseudomonadati</taxon>
        <taxon>Pseudomonadota</taxon>
        <taxon>Betaproteobacteria</taxon>
        <taxon>Burkholderiales</taxon>
        <taxon>Burkholderiaceae</taxon>
        <taxon>Caballeronia</taxon>
    </lineage>
</organism>
<dbReference type="Gene3D" id="3.40.50.300">
    <property type="entry name" value="P-loop containing nucleotide triphosphate hydrolases"/>
    <property type="match status" value="2"/>
</dbReference>
<dbReference type="PANTHER" id="PTHR11070">
    <property type="entry name" value="UVRD / RECB / PCRA DNA HELICASE FAMILY MEMBER"/>
    <property type="match status" value="1"/>
</dbReference>
<dbReference type="InterPro" id="IPR011528">
    <property type="entry name" value="NERD"/>
</dbReference>
<dbReference type="PANTHER" id="PTHR11070:SF2">
    <property type="entry name" value="ATP-DEPENDENT DNA HELICASE SRS2"/>
    <property type="match status" value="1"/>
</dbReference>
<proteinExistence type="predicted"/>
<dbReference type="InterPro" id="IPR000212">
    <property type="entry name" value="DNA_helicase_UvrD/REP"/>
</dbReference>
<accession>A0A158EE85</accession>
<reference evidence="4" key="1">
    <citation type="submission" date="2016-01" db="EMBL/GenBank/DDBJ databases">
        <authorList>
            <person name="Peeters C."/>
        </authorList>
    </citation>
    <scope>NUCLEOTIDE SEQUENCE</scope>
    <source>
        <strain evidence="4">LMG 29321</strain>
    </source>
</reference>
<evidence type="ECO:0000313" key="4">
    <source>
        <dbReference type="EMBL" id="SAL05158.1"/>
    </source>
</evidence>
<dbReference type="SUPFAM" id="SSF52540">
    <property type="entry name" value="P-loop containing nucleoside triphosphate hydrolases"/>
    <property type="match status" value="1"/>
</dbReference>
<dbReference type="OrthoDB" id="393237at2"/>
<dbReference type="GO" id="GO:0043138">
    <property type="term" value="F:3'-5' DNA helicase activity"/>
    <property type="evidence" value="ECO:0007669"/>
    <property type="project" value="TreeGrafter"/>
</dbReference>
<feature type="domain" description="UvrD-like helicase C-terminal" evidence="3">
    <location>
        <begin position="484"/>
        <end position="529"/>
    </location>
</feature>
<dbReference type="AlphaFoldDB" id="A0A158EE85"/>
<dbReference type="GO" id="GO:0000725">
    <property type="term" value="P:recombinational repair"/>
    <property type="evidence" value="ECO:0007669"/>
    <property type="project" value="TreeGrafter"/>
</dbReference>
<protein>
    <recommendedName>
        <fullName evidence="1">DNA 3'-5' helicase II</fullName>
    </recommendedName>
</protein>
<dbReference type="EMBL" id="FCOX02000075">
    <property type="protein sequence ID" value="SAL05158.1"/>
    <property type="molecule type" value="Genomic_DNA"/>
</dbReference>
<dbReference type="InterPro" id="IPR027417">
    <property type="entry name" value="P-loop_NTPase"/>
</dbReference>
<sequence>MARIHPDGWQALAVTGAAVREIETLHALKEALPDTYAVYHGVHWTQLKNGFAVFGEADFVVVSPAGAVLVIEQKSGNLLETPDGLRKLYAGVAKDVPAQLTRTINIVHNRLSKAFGSRNYRLDELLYCPDYRVKNAVSAGVPPERIVDATRREQLGAIIQSILPADETPLPCRDGLHALLSEQLALTPDVNAMVGEVSKVVTRISGGLAEWARAIEFSPFRLRVTGTAGSGKTQLAVRVLEDAARAGKRSLYVCYNRPLADHLRRIVPDEALVLTFHQLCQGIATDEGDVIDFSDPGCFAKLEQAFVERAPGRLARFDTIVVDEGQDFMQEWVAPLERLLAADARFWWLEDPMQNLYLRPRVALPGWVEMHAASNYRSPRDVIRFIERLTGQAQAAAASPLHESDVGLLTYGEGQAAQVTKAAVSQALSLGFRLRDIAVLSFFGREKSRFGTLDRLGGWTLCSFTGEYDAGGDPVHRDGELVFESVYRFKGQSAPCVILTEIDFGKLDENIRRRLFVGATRATMKLILVMSERTAMSVIEELG</sequence>
<dbReference type="Pfam" id="PF13245">
    <property type="entry name" value="AAA_19"/>
    <property type="match status" value="1"/>
</dbReference>
<name>A0A158EE85_9BURK</name>
<comment type="caution">
    <text evidence="4">The sequence shown here is derived from an EMBL/GenBank/DDBJ whole genome shotgun (WGS) entry which is preliminary data.</text>
</comment>
<evidence type="ECO:0000259" key="2">
    <source>
        <dbReference type="Pfam" id="PF08378"/>
    </source>
</evidence>
<feature type="domain" description="NERD" evidence="2">
    <location>
        <begin position="20"/>
        <end position="111"/>
    </location>
</feature>
<dbReference type="RefSeq" id="WP_062611474.1">
    <property type="nucleotide sequence ID" value="NZ_FCOX02000075.1"/>
</dbReference>
<dbReference type="Pfam" id="PF13538">
    <property type="entry name" value="UvrD_C_2"/>
    <property type="match status" value="1"/>
</dbReference>
<evidence type="ECO:0000313" key="5">
    <source>
        <dbReference type="Proteomes" id="UP000071859"/>
    </source>
</evidence>
<dbReference type="Proteomes" id="UP000071859">
    <property type="component" value="Unassembled WGS sequence"/>
</dbReference>
<gene>
    <name evidence="4" type="ORF">AWB78_07330</name>
</gene>
<dbReference type="GO" id="GO:0005524">
    <property type="term" value="F:ATP binding"/>
    <property type="evidence" value="ECO:0007669"/>
    <property type="project" value="InterPro"/>
</dbReference>
<keyword evidence="5" id="KW-1185">Reference proteome</keyword>
<dbReference type="InterPro" id="IPR027785">
    <property type="entry name" value="UvrD-like_helicase_C"/>
</dbReference>
<dbReference type="GO" id="GO:0003677">
    <property type="term" value="F:DNA binding"/>
    <property type="evidence" value="ECO:0007669"/>
    <property type="project" value="InterPro"/>
</dbReference>